<accession>A0A6A5Y766</accession>
<evidence type="ECO:0000313" key="2">
    <source>
        <dbReference type="Proteomes" id="UP000799778"/>
    </source>
</evidence>
<dbReference type="AlphaFoldDB" id="A0A6A5Y766"/>
<dbReference type="RefSeq" id="XP_033389744.1">
    <property type="nucleotide sequence ID" value="XM_033521876.1"/>
</dbReference>
<proteinExistence type="predicted"/>
<evidence type="ECO:0000313" key="1">
    <source>
        <dbReference type="EMBL" id="KAF2021405.1"/>
    </source>
</evidence>
<reference evidence="1" key="1">
    <citation type="journal article" date="2020" name="Stud. Mycol.">
        <title>101 Dothideomycetes genomes: a test case for predicting lifestyles and emergence of pathogens.</title>
        <authorList>
            <person name="Haridas S."/>
            <person name="Albert R."/>
            <person name="Binder M."/>
            <person name="Bloem J."/>
            <person name="Labutti K."/>
            <person name="Salamov A."/>
            <person name="Andreopoulos B."/>
            <person name="Baker S."/>
            <person name="Barry K."/>
            <person name="Bills G."/>
            <person name="Bluhm B."/>
            <person name="Cannon C."/>
            <person name="Castanera R."/>
            <person name="Culley D."/>
            <person name="Daum C."/>
            <person name="Ezra D."/>
            <person name="Gonzalez J."/>
            <person name="Henrissat B."/>
            <person name="Kuo A."/>
            <person name="Liang C."/>
            <person name="Lipzen A."/>
            <person name="Lutzoni F."/>
            <person name="Magnuson J."/>
            <person name="Mondo S."/>
            <person name="Nolan M."/>
            <person name="Ohm R."/>
            <person name="Pangilinan J."/>
            <person name="Park H.-J."/>
            <person name="Ramirez L."/>
            <person name="Alfaro M."/>
            <person name="Sun H."/>
            <person name="Tritt A."/>
            <person name="Yoshinaga Y."/>
            <person name="Zwiers L.-H."/>
            <person name="Turgeon B."/>
            <person name="Goodwin S."/>
            <person name="Spatafora J."/>
            <person name="Crous P."/>
            <person name="Grigoriev I."/>
        </authorList>
    </citation>
    <scope>NUCLEOTIDE SEQUENCE</scope>
    <source>
        <strain evidence="1">CBS 175.79</strain>
    </source>
</reference>
<dbReference type="EMBL" id="ML978066">
    <property type="protein sequence ID" value="KAF2021405.1"/>
    <property type="molecule type" value="Genomic_DNA"/>
</dbReference>
<dbReference type="Proteomes" id="UP000799778">
    <property type="component" value="Unassembled WGS sequence"/>
</dbReference>
<organism evidence="1 2">
    <name type="scientific">Aaosphaeria arxii CBS 175.79</name>
    <dbReference type="NCBI Taxonomy" id="1450172"/>
    <lineage>
        <taxon>Eukaryota</taxon>
        <taxon>Fungi</taxon>
        <taxon>Dikarya</taxon>
        <taxon>Ascomycota</taxon>
        <taxon>Pezizomycotina</taxon>
        <taxon>Dothideomycetes</taxon>
        <taxon>Pleosporomycetidae</taxon>
        <taxon>Pleosporales</taxon>
        <taxon>Pleosporales incertae sedis</taxon>
        <taxon>Aaosphaeria</taxon>
    </lineage>
</organism>
<protein>
    <submittedName>
        <fullName evidence="1">Uncharacterized protein</fullName>
    </submittedName>
</protein>
<sequence>MANEELQALAALQIAQAKFKQGLRKPADGLASLDLEQATEICNALDAAFAQETTENIQVHYHHHPPPVTSAATQKEHFSHVSCCIDHVKHLEEQANLSHCCV</sequence>
<gene>
    <name evidence="1" type="ORF">BU24DRAFT_20641</name>
</gene>
<keyword evidence="2" id="KW-1185">Reference proteome</keyword>
<name>A0A6A5Y766_9PLEO</name>
<dbReference type="GeneID" id="54279273"/>